<feature type="domain" description="Protein-glutamine gamma-glutamyltransferase-like C-terminal" evidence="1">
    <location>
        <begin position="60"/>
        <end position="129"/>
    </location>
</feature>
<organism evidence="2 3">
    <name type="scientific">Ornithinimicrobium cerasi</name>
    <dbReference type="NCBI Taxonomy" id="2248773"/>
    <lineage>
        <taxon>Bacteria</taxon>
        <taxon>Bacillati</taxon>
        <taxon>Actinomycetota</taxon>
        <taxon>Actinomycetes</taxon>
        <taxon>Micrococcales</taxon>
        <taxon>Ornithinimicrobiaceae</taxon>
        <taxon>Ornithinimicrobium</taxon>
    </lineage>
</organism>
<dbReference type="Pfam" id="PF13559">
    <property type="entry name" value="DUF4129"/>
    <property type="match status" value="1"/>
</dbReference>
<reference evidence="3" key="1">
    <citation type="submission" date="2017-08" db="EMBL/GenBank/DDBJ databases">
        <authorList>
            <person name="Varghese N."/>
            <person name="Submissions S."/>
        </authorList>
    </citation>
    <scope>NUCLEOTIDE SEQUENCE [LARGE SCALE GENOMIC DNA]</scope>
    <source>
        <strain evidence="3">USBA17B2</strain>
    </source>
</reference>
<dbReference type="InterPro" id="IPR025403">
    <property type="entry name" value="TgpA-like_C"/>
</dbReference>
<keyword evidence="3" id="KW-1185">Reference proteome</keyword>
<accession>A0A285VNI3</accession>
<evidence type="ECO:0000259" key="1">
    <source>
        <dbReference type="Pfam" id="PF13559"/>
    </source>
</evidence>
<sequence length="143" mass="15056">MLAVLAFAARDRWRSRRLATGGGEVGVFGDGGRLPAAAYRDRARAALRTGDHDTALLDGYRAVAASADERTLLDAAPGRTAHEVAVALAAIFPSSAVALSGTADRFDAVRYGDHRATAEQARDALALDEQLLATRPDLDVVGR</sequence>
<evidence type="ECO:0000313" key="2">
    <source>
        <dbReference type="EMBL" id="SOC55467.1"/>
    </source>
</evidence>
<dbReference type="AlphaFoldDB" id="A0A285VNI3"/>
<dbReference type="EMBL" id="OBQK01000005">
    <property type="protein sequence ID" value="SOC55467.1"/>
    <property type="molecule type" value="Genomic_DNA"/>
</dbReference>
<name>A0A285VNI3_9MICO</name>
<dbReference type="Proteomes" id="UP000219688">
    <property type="component" value="Unassembled WGS sequence"/>
</dbReference>
<gene>
    <name evidence="2" type="ORF">SAMN05421879_10598</name>
</gene>
<protein>
    <recommendedName>
        <fullName evidence="1">Protein-glutamine gamma-glutamyltransferase-like C-terminal domain-containing protein</fullName>
    </recommendedName>
</protein>
<proteinExistence type="predicted"/>
<evidence type="ECO:0000313" key="3">
    <source>
        <dbReference type="Proteomes" id="UP000219688"/>
    </source>
</evidence>